<dbReference type="InterPro" id="IPR036226">
    <property type="entry name" value="LipOase_C_sf"/>
</dbReference>
<dbReference type="SMART" id="SM00308">
    <property type="entry name" value="LH2"/>
    <property type="match status" value="1"/>
</dbReference>
<evidence type="ECO:0000256" key="7">
    <source>
        <dbReference type="ARBA" id="ARBA00023002"/>
    </source>
</evidence>
<gene>
    <name evidence="15" type="primary">LOC115415142</name>
</gene>
<proteinExistence type="inferred from homology"/>
<dbReference type="SUPFAM" id="SSF49723">
    <property type="entry name" value="Lipase/lipooxygenase domain (PLAT/LH2 domain)"/>
    <property type="match status" value="1"/>
</dbReference>
<sequence length="659" mass="75912">MAVYNVKVTTGEMEHAGTWDHIYVTLIGTKGQSERTELDNYGTDFKAGDVSESIKVIMSGLFVHILLRPRKVEKDPYILLPIEDQWYCSKIVVTTPEGDEILFPCYLWMSRGDILELRGGKATKVFEDDHPVLTEHRKKQLTQKKNIFKWKIMDDRIPHHFDDTKDLPADIKFSESKSSEIFYTKTFTGLELKFKGHFGSTKNWESFEDMKHIFWFKETDMSAYVEEHWMEDDFFGYQFLNATNPNVIKRCSELPPNFPVTDEMVQPFLEKGSSLQKEIQKGKIFIYDQKMMDGIPPRMNNGEPLPVTPGLCLFYVNPDDKLMPIAIQLQQQPSEKNPIFLPSDSKTDWTLAKMFIKNADLMDHQSVHHLMKTHLLAEAYCVATHRCLPVVHPIYKLLIQHFQYTIQINSLARKILLGPDGPSLGFDGLVELMRRSLPEVTFSSLCLPDNIAARGLETVPHFYYRDDGLKLWDIINRFTKSMIEIYYQSDDDVRKDSELQDWISEIFTHAVLKNKASGFPESFSNIDEVVRFVTMVIFSVSAQHAAVNNGQFEFYWVLNASLLLMKPPPTVKGQSSMETVLETLPNIGPNANMCQIVVRLPTLNSYPKERFDDPEPKKIIKRFQDELSLLSKAIKGRNSKLEIPYTYLDPDQIESSIAI</sequence>
<dbReference type="PRINTS" id="PR00467">
    <property type="entry name" value="MAMLPOXGNASE"/>
</dbReference>
<evidence type="ECO:0000256" key="2">
    <source>
        <dbReference type="ARBA" id="ARBA00005189"/>
    </source>
</evidence>
<dbReference type="InterPro" id="IPR001885">
    <property type="entry name" value="LipOase_mml"/>
</dbReference>
<name>A0A673AAK3_9TELE</name>
<keyword evidence="10" id="KW-0106">Calcium</keyword>
<evidence type="ECO:0000256" key="3">
    <source>
        <dbReference type="ARBA" id="ARBA00009419"/>
    </source>
</evidence>
<dbReference type="GO" id="GO:0005506">
    <property type="term" value="F:iron ion binding"/>
    <property type="evidence" value="ECO:0007669"/>
    <property type="project" value="InterPro"/>
</dbReference>
<keyword evidence="4" id="KW-0963">Cytoplasm</keyword>
<dbReference type="GO" id="GO:0034440">
    <property type="term" value="P:lipid oxidation"/>
    <property type="evidence" value="ECO:0007669"/>
    <property type="project" value="InterPro"/>
</dbReference>
<comment type="subcellular location">
    <subcellularLocation>
        <location evidence="1">Cytoplasm</location>
    </subcellularLocation>
</comment>
<feature type="binding site" evidence="9">
    <location>
        <position position="544"/>
    </location>
    <ligand>
        <name>Fe cation</name>
        <dbReference type="ChEBI" id="CHEBI:24875"/>
        <note>catalytic</note>
    </ligand>
</feature>
<evidence type="ECO:0000259" key="13">
    <source>
        <dbReference type="PROSITE" id="PS50095"/>
    </source>
</evidence>
<evidence type="ECO:0000256" key="5">
    <source>
        <dbReference type="ARBA" id="ARBA00022723"/>
    </source>
</evidence>
<keyword evidence="9" id="KW-0408">Iron</keyword>
<evidence type="ECO:0000256" key="10">
    <source>
        <dbReference type="PIRSR" id="PIRSR601885-2"/>
    </source>
</evidence>
<evidence type="ECO:0000256" key="12">
    <source>
        <dbReference type="PROSITE-ProRule" id="PRU00152"/>
    </source>
</evidence>
<dbReference type="Proteomes" id="UP000472271">
    <property type="component" value="Chromosome 24"/>
</dbReference>
<feature type="binding site" evidence="10">
    <location>
        <position position="17"/>
    </location>
    <ligand>
        <name>Ca(2+)</name>
        <dbReference type="ChEBI" id="CHEBI:29108"/>
        <label>1</label>
    </ligand>
</feature>
<evidence type="ECO:0000256" key="6">
    <source>
        <dbReference type="ARBA" id="ARBA00022964"/>
    </source>
</evidence>
<dbReference type="GO" id="GO:0005737">
    <property type="term" value="C:cytoplasm"/>
    <property type="evidence" value="ECO:0007669"/>
    <property type="project" value="UniProtKB-SubCell"/>
</dbReference>
<feature type="binding site" evidence="10">
    <location>
        <position position="84"/>
    </location>
    <ligand>
        <name>Ca(2+)</name>
        <dbReference type="ChEBI" id="CHEBI:29108"/>
        <label>1</label>
    </ligand>
</feature>
<dbReference type="InterPro" id="IPR000907">
    <property type="entry name" value="LipOase"/>
</dbReference>
<dbReference type="PANTHER" id="PTHR11771">
    <property type="entry name" value="LIPOXYGENASE"/>
    <property type="match status" value="1"/>
</dbReference>
<evidence type="ECO:0000313" key="16">
    <source>
        <dbReference type="Proteomes" id="UP000472271"/>
    </source>
</evidence>
<dbReference type="PROSITE" id="PS51393">
    <property type="entry name" value="LIPOXYGENASE_3"/>
    <property type="match status" value="1"/>
</dbReference>
<comment type="caution">
    <text evidence="12">Lacks conserved residue(s) required for the propagation of feature annotation.</text>
</comment>
<comment type="cofactor">
    <cofactor evidence="9">
        <name>Fe cation</name>
        <dbReference type="ChEBI" id="CHEBI:24875"/>
    </cofactor>
    <text evidence="9">Binds 1 Fe cation per subunit.</text>
</comment>
<dbReference type="InterPro" id="IPR013819">
    <property type="entry name" value="LipOase_C"/>
</dbReference>
<dbReference type="GO" id="GO:0016702">
    <property type="term" value="F:oxidoreductase activity, acting on single donors with incorporation of molecular oxygen, incorporation of two atoms of oxygen"/>
    <property type="evidence" value="ECO:0007669"/>
    <property type="project" value="InterPro"/>
</dbReference>
<feature type="domain" description="PLAT" evidence="13">
    <location>
        <begin position="2"/>
        <end position="123"/>
    </location>
</feature>
<protein>
    <submittedName>
        <fullName evidence="15">Si:dkey-17e16.9</fullName>
    </submittedName>
</protein>
<feature type="binding site" evidence="9">
    <location>
        <position position="659"/>
    </location>
    <ligand>
        <name>Fe cation</name>
        <dbReference type="ChEBI" id="CHEBI:24875"/>
        <note>catalytic</note>
    </ligand>
</feature>
<comment type="pathway">
    <text evidence="2">Lipid metabolism.</text>
</comment>
<keyword evidence="7" id="KW-0560">Oxidoreductase</keyword>
<dbReference type="InterPro" id="IPR036392">
    <property type="entry name" value="PLAT/LH2_dom_sf"/>
</dbReference>
<dbReference type="InterPro" id="IPR001024">
    <property type="entry name" value="PLAT/LH2_dom"/>
</dbReference>
<evidence type="ECO:0000256" key="4">
    <source>
        <dbReference type="ARBA" id="ARBA00022490"/>
    </source>
</evidence>
<keyword evidence="5 9" id="KW-0479">Metal-binding</keyword>
<keyword evidence="8" id="KW-0443">Lipid metabolism</keyword>
<evidence type="ECO:0000256" key="9">
    <source>
        <dbReference type="PIRSR" id="PIRSR601885-1"/>
    </source>
</evidence>
<keyword evidence="16" id="KW-1185">Reference proteome</keyword>
<reference evidence="15" key="1">
    <citation type="submission" date="2019-06" db="EMBL/GenBank/DDBJ databases">
        <authorList>
            <consortium name="Wellcome Sanger Institute Data Sharing"/>
        </authorList>
    </citation>
    <scope>NUCLEOTIDE SEQUENCE [LARGE SCALE GENOMIC DNA]</scope>
</reference>
<dbReference type="Gene3D" id="3.10.450.60">
    <property type="match status" value="1"/>
</dbReference>
<evidence type="ECO:0000313" key="15">
    <source>
        <dbReference type="Ensembl" id="ENSSORP00005025597.1"/>
    </source>
</evidence>
<feature type="site" description="Essential for stabilizing binding to COTL1" evidence="11">
    <location>
        <position position="108"/>
    </location>
</feature>
<feature type="binding site" evidence="10">
    <location>
        <position position="39"/>
    </location>
    <ligand>
        <name>Ca(2+)</name>
        <dbReference type="ChEBI" id="CHEBI:29108"/>
        <label>2</label>
    </ligand>
</feature>
<evidence type="ECO:0000256" key="11">
    <source>
        <dbReference type="PIRSR" id="PIRSR601885-3"/>
    </source>
</evidence>
<dbReference type="AlphaFoldDB" id="A0A673AAK3"/>
<accession>A0A673AAK3</accession>
<dbReference type="PRINTS" id="PR00087">
    <property type="entry name" value="LIPOXYGENASE"/>
</dbReference>
<keyword evidence="6" id="KW-0223">Dioxygenase</keyword>
<reference evidence="15" key="2">
    <citation type="submission" date="2025-08" db="UniProtKB">
        <authorList>
            <consortium name="Ensembl"/>
        </authorList>
    </citation>
    <scope>IDENTIFICATION</scope>
</reference>
<feature type="domain" description="Lipoxygenase" evidence="14">
    <location>
        <begin position="123"/>
        <end position="659"/>
    </location>
</feature>
<dbReference type="Gene3D" id="2.60.60.20">
    <property type="entry name" value="PLAT/LH2 domain"/>
    <property type="match status" value="1"/>
</dbReference>
<reference evidence="15" key="3">
    <citation type="submission" date="2025-09" db="UniProtKB">
        <authorList>
            <consortium name="Ensembl"/>
        </authorList>
    </citation>
    <scope>IDENTIFICATION</scope>
</reference>
<comment type="similarity">
    <text evidence="3">Belongs to the lipoxygenase family.</text>
</comment>
<feature type="binding site" evidence="9">
    <location>
        <position position="374"/>
    </location>
    <ligand>
        <name>Fe cation</name>
        <dbReference type="ChEBI" id="CHEBI:24875"/>
        <note>catalytic</note>
    </ligand>
</feature>
<dbReference type="Pfam" id="PF01477">
    <property type="entry name" value="PLAT"/>
    <property type="match status" value="1"/>
</dbReference>
<evidence type="ECO:0000256" key="8">
    <source>
        <dbReference type="ARBA" id="ARBA00023098"/>
    </source>
</evidence>
<evidence type="ECO:0000259" key="14">
    <source>
        <dbReference type="PROSITE" id="PS51393"/>
    </source>
</evidence>
<dbReference type="PROSITE" id="PS50095">
    <property type="entry name" value="PLAT"/>
    <property type="match status" value="1"/>
</dbReference>
<evidence type="ECO:0000256" key="1">
    <source>
        <dbReference type="ARBA" id="ARBA00004496"/>
    </source>
</evidence>
<dbReference type="Pfam" id="PF00305">
    <property type="entry name" value="Lipoxygenase"/>
    <property type="match status" value="1"/>
</dbReference>
<organism evidence="15 16">
    <name type="scientific">Sphaeramia orbicularis</name>
    <name type="common">orbiculate cardinalfish</name>
    <dbReference type="NCBI Taxonomy" id="375764"/>
    <lineage>
        <taxon>Eukaryota</taxon>
        <taxon>Metazoa</taxon>
        <taxon>Chordata</taxon>
        <taxon>Craniata</taxon>
        <taxon>Vertebrata</taxon>
        <taxon>Euteleostomi</taxon>
        <taxon>Actinopterygii</taxon>
        <taxon>Neopterygii</taxon>
        <taxon>Teleostei</taxon>
        <taxon>Neoteleostei</taxon>
        <taxon>Acanthomorphata</taxon>
        <taxon>Gobiaria</taxon>
        <taxon>Kurtiformes</taxon>
        <taxon>Apogonoidei</taxon>
        <taxon>Apogonidae</taxon>
        <taxon>Apogoninae</taxon>
        <taxon>Sphaeramia</taxon>
    </lineage>
</organism>
<feature type="binding site" evidence="9">
    <location>
        <position position="369"/>
    </location>
    <ligand>
        <name>Fe cation</name>
        <dbReference type="ChEBI" id="CHEBI:24875"/>
        <note>catalytic</note>
    </ligand>
</feature>
<feature type="binding site" evidence="10">
    <location>
        <position position="40"/>
    </location>
    <ligand>
        <name>Ca(2+)</name>
        <dbReference type="ChEBI" id="CHEBI:29108"/>
        <label>2</label>
    </ligand>
</feature>
<dbReference type="SUPFAM" id="SSF48484">
    <property type="entry name" value="Lipoxigenase"/>
    <property type="match status" value="1"/>
</dbReference>
<dbReference type="Ensembl" id="ENSSORT00005026360.1">
    <property type="protein sequence ID" value="ENSSORP00005025597.1"/>
    <property type="gene ID" value="ENSSORG00005012304.1"/>
</dbReference>
<dbReference type="Gene3D" id="1.20.245.10">
    <property type="entry name" value="Lipoxygenase-1, Domain 5"/>
    <property type="match status" value="1"/>
</dbReference>